<dbReference type="EMBL" id="FNKQ01000001">
    <property type="protein sequence ID" value="SDQ08685.1"/>
    <property type="molecule type" value="Genomic_DNA"/>
</dbReference>
<evidence type="ECO:0000256" key="3">
    <source>
        <dbReference type="ARBA" id="ARBA00022679"/>
    </source>
</evidence>
<dbReference type="OrthoDB" id="27492at2157"/>
<dbReference type="GO" id="GO:0005737">
    <property type="term" value="C:cytoplasm"/>
    <property type="evidence" value="ECO:0007669"/>
    <property type="project" value="UniProtKB-SubCell"/>
</dbReference>
<comment type="similarity">
    <text evidence="8">Belongs to the methyltransferase superfamily. TrmY family.</text>
</comment>
<evidence type="ECO:0000256" key="2">
    <source>
        <dbReference type="ARBA" id="ARBA00022603"/>
    </source>
</evidence>
<dbReference type="Proteomes" id="UP000199289">
    <property type="component" value="Unassembled WGS sequence"/>
</dbReference>
<dbReference type="EC" id="2.1.1.257" evidence="8"/>
<evidence type="ECO:0000313" key="9">
    <source>
        <dbReference type="EMBL" id="RDI72210.1"/>
    </source>
</evidence>
<proteinExistence type="inferred from homology"/>
<dbReference type="GO" id="GO:0008175">
    <property type="term" value="F:tRNA methyltransferase activity"/>
    <property type="evidence" value="ECO:0007669"/>
    <property type="project" value="UniProtKB-UniRule"/>
</dbReference>
<keyword evidence="1 8" id="KW-0963">Cytoplasm</keyword>
<comment type="caution">
    <text evidence="8">Lacks conserved residue(s) required for the propagation of feature annotation.</text>
</comment>
<feature type="binding site" evidence="8">
    <location>
        <position position="128"/>
    </location>
    <ligand>
        <name>S-adenosyl-L-methionine</name>
        <dbReference type="ChEBI" id="CHEBI:59789"/>
    </ligand>
</feature>
<evidence type="ECO:0000313" key="10">
    <source>
        <dbReference type="EMBL" id="SDQ08685.1"/>
    </source>
</evidence>
<dbReference type="InterPro" id="IPR029026">
    <property type="entry name" value="tRNA_m1G_MTases_N"/>
</dbReference>
<dbReference type="RefSeq" id="WP_092531932.1">
    <property type="nucleotide sequence ID" value="NZ_FNKQ01000001.1"/>
</dbReference>
<protein>
    <recommendedName>
        <fullName evidence="8">tRNA (pseudouridine(54)-N(1))-methyltransferase</fullName>
        <ecNumber evidence="8">2.1.1.257</ecNumber>
    </recommendedName>
</protein>
<gene>
    <name evidence="8" type="primary">trmY</name>
    <name evidence="9" type="ORF">DWB78_11085</name>
    <name evidence="10" type="ORF">SAMN05216278_0326</name>
</gene>
<keyword evidence="2 8" id="KW-0489">Methyltransferase</keyword>
<dbReference type="Pfam" id="PF04013">
    <property type="entry name" value="Methyltrn_RNA_2"/>
    <property type="match status" value="1"/>
</dbReference>
<evidence type="ECO:0000256" key="1">
    <source>
        <dbReference type="ARBA" id="ARBA00022490"/>
    </source>
</evidence>
<dbReference type="Gene3D" id="3.40.1280.10">
    <property type="match status" value="1"/>
</dbReference>
<dbReference type="NCBIfam" id="NF002560">
    <property type="entry name" value="PRK02135.1"/>
    <property type="match status" value="1"/>
</dbReference>
<dbReference type="PANTHER" id="PTHR40703:SF1">
    <property type="entry name" value="TRNA (PSEUDOURIDINE(54)-N(1))-METHYLTRANSFERASE"/>
    <property type="match status" value="1"/>
</dbReference>
<keyword evidence="12" id="KW-1185">Reference proteome</keyword>
<sequence>MRQFLIAGHDAPTTPEFSLDDIAGGAGRLDVLCRCVNSAFFLSHDIREAVRVHLVLGDEYTVRFEGSELRRLNPDERTTAALIRKALEHRDEAIGHMAAESSPGVSIRRMGFEETLREAATDATVVQLHEDGDPVVDVEPPERPLFVLSDHHDFTDEEESLLAEAADERVRLGPQLLHADHAITVAHNYLDTEGFQRY</sequence>
<reference evidence="10" key="2">
    <citation type="submission" date="2016-10" db="EMBL/GenBank/DDBJ databases">
        <authorList>
            <person name="de Groot N.N."/>
        </authorList>
    </citation>
    <scope>NUCLEOTIDE SEQUENCE [LARGE SCALE GENOMIC DNA]</scope>
    <source>
        <strain evidence="10">CGMCC 1.12397</strain>
    </source>
</reference>
<evidence type="ECO:0000256" key="4">
    <source>
        <dbReference type="ARBA" id="ARBA00022691"/>
    </source>
</evidence>
<dbReference type="FunFam" id="3.40.1280.10:FF:000041">
    <property type="entry name" value="tRNA (pseudouridine(54)-N(1))-methyltransferase"/>
    <property type="match status" value="1"/>
</dbReference>
<name>A0A1H0Y0Q2_9EURY</name>
<comment type="catalytic activity">
    <reaction evidence="6 8">
        <text>pseudouridine(54) in tRNA + S-adenosyl-L-methionine = N(1)-methylpseudouridine(54) in tRNA + S-adenosyl-L-homocysteine + H(+)</text>
        <dbReference type="Rhea" id="RHEA:55292"/>
        <dbReference type="Rhea" id="RHEA-COMP:14140"/>
        <dbReference type="Rhea" id="RHEA-COMP:14141"/>
        <dbReference type="ChEBI" id="CHEBI:15378"/>
        <dbReference type="ChEBI" id="CHEBI:57856"/>
        <dbReference type="ChEBI" id="CHEBI:59789"/>
        <dbReference type="ChEBI" id="CHEBI:65314"/>
        <dbReference type="ChEBI" id="CHEBI:74890"/>
        <dbReference type="EC" id="2.1.1.257"/>
    </reaction>
</comment>
<evidence type="ECO:0000256" key="6">
    <source>
        <dbReference type="ARBA" id="ARBA00051723"/>
    </source>
</evidence>
<dbReference type="CDD" id="cd18087">
    <property type="entry name" value="TrmY-like"/>
    <property type="match status" value="1"/>
</dbReference>
<organism evidence="10 11">
    <name type="scientific">Halopelagius longus</name>
    <dbReference type="NCBI Taxonomy" id="1236180"/>
    <lineage>
        <taxon>Archaea</taxon>
        <taxon>Methanobacteriati</taxon>
        <taxon>Methanobacteriota</taxon>
        <taxon>Stenosarchaea group</taxon>
        <taxon>Halobacteria</taxon>
        <taxon>Halobacteriales</taxon>
        <taxon>Haloferacaceae</taxon>
    </lineage>
</organism>
<dbReference type="InterPro" id="IPR007158">
    <property type="entry name" value="TrmY"/>
</dbReference>
<comment type="subcellular location">
    <subcellularLocation>
        <location evidence="8">Cytoplasm</location>
    </subcellularLocation>
</comment>
<dbReference type="SUPFAM" id="SSF75217">
    <property type="entry name" value="alpha/beta knot"/>
    <property type="match status" value="1"/>
</dbReference>
<dbReference type="Proteomes" id="UP000255421">
    <property type="component" value="Unassembled WGS sequence"/>
</dbReference>
<dbReference type="GO" id="GO:0030488">
    <property type="term" value="P:tRNA methylation"/>
    <property type="evidence" value="ECO:0007669"/>
    <property type="project" value="UniProtKB-UniRule"/>
</dbReference>
<keyword evidence="3 8" id="KW-0808">Transferase</keyword>
<dbReference type="HAMAP" id="MF_00587">
    <property type="entry name" value="tRNA_methyltr_TrmY"/>
    <property type="match status" value="1"/>
</dbReference>
<accession>A0A1H0Y0Q2</accession>
<evidence type="ECO:0000313" key="11">
    <source>
        <dbReference type="Proteomes" id="UP000199289"/>
    </source>
</evidence>
<dbReference type="InterPro" id="IPR029028">
    <property type="entry name" value="Alpha/beta_knot_MTases"/>
</dbReference>
<evidence type="ECO:0000256" key="7">
    <source>
        <dbReference type="ARBA" id="ARBA00055056"/>
    </source>
</evidence>
<reference evidence="11" key="1">
    <citation type="submission" date="2016-10" db="EMBL/GenBank/DDBJ databases">
        <authorList>
            <person name="Varghese N."/>
            <person name="Submissions S."/>
        </authorList>
    </citation>
    <scope>NUCLEOTIDE SEQUENCE [LARGE SCALE GENOMIC DNA]</scope>
    <source>
        <strain evidence="11">CGMCC 1.12397</strain>
    </source>
</reference>
<evidence type="ECO:0000256" key="5">
    <source>
        <dbReference type="ARBA" id="ARBA00022694"/>
    </source>
</evidence>
<evidence type="ECO:0000256" key="8">
    <source>
        <dbReference type="HAMAP-Rule" id="MF_00587"/>
    </source>
</evidence>
<dbReference type="GO" id="GO:0008757">
    <property type="term" value="F:S-adenosylmethionine-dependent methyltransferase activity"/>
    <property type="evidence" value="ECO:0007669"/>
    <property type="project" value="UniProtKB-UniRule"/>
</dbReference>
<reference evidence="9 12" key="3">
    <citation type="submission" date="2018-07" db="EMBL/GenBank/DDBJ databases">
        <title>Genome sequence of extremly halophilic archaeon Halopelagius longus strain BC12-B1.</title>
        <authorList>
            <person name="Zhang X."/>
        </authorList>
    </citation>
    <scope>NUCLEOTIDE SEQUENCE [LARGE SCALE GENOMIC DNA]</scope>
    <source>
        <strain evidence="9 12">BC12-B1</strain>
    </source>
</reference>
<comment type="function">
    <text evidence="7 8">Specifically catalyzes the N1-methylation of pseudouridine at position 54 (Psi54) in tRNAs.</text>
</comment>
<evidence type="ECO:0000313" key="12">
    <source>
        <dbReference type="Proteomes" id="UP000255421"/>
    </source>
</evidence>
<keyword evidence="4 8" id="KW-0949">S-adenosyl-L-methionine</keyword>
<dbReference type="PANTHER" id="PTHR40703">
    <property type="entry name" value="TRNA (PSEUDOURIDINE(54)-N(1))-METHYLTRANSFERASE"/>
    <property type="match status" value="1"/>
</dbReference>
<dbReference type="EMBL" id="QQST01000001">
    <property type="protein sequence ID" value="RDI72210.1"/>
    <property type="molecule type" value="Genomic_DNA"/>
</dbReference>
<dbReference type="AlphaFoldDB" id="A0A1H0Y0Q2"/>
<comment type="subunit">
    <text evidence="8">Homodimer.</text>
</comment>
<keyword evidence="5 8" id="KW-0819">tRNA processing</keyword>